<dbReference type="OrthoDB" id="28266at10239"/>
<dbReference type="GeneID" id="15926614"/>
<dbReference type="RefSeq" id="YP_008125312.1">
    <property type="nucleotide sequence ID" value="NC_021529.2"/>
</dbReference>
<proteinExistence type="predicted"/>
<organism evidence="1 2">
    <name type="scientific">Vibrio phage nt-1</name>
    <dbReference type="NCBI Taxonomy" id="115992"/>
    <lineage>
        <taxon>Viruses</taxon>
        <taxon>Duplodnaviria</taxon>
        <taxon>Heunggongvirae</taxon>
        <taxon>Uroviricota</taxon>
        <taxon>Caudoviricetes</taxon>
        <taxon>Pantevenvirales</taxon>
        <taxon>Straboviridae</taxon>
        <taxon>Mylasvirus</taxon>
        <taxon>Mylasvirus persius</taxon>
    </lineage>
</organism>
<dbReference type="Proteomes" id="UP000201461">
    <property type="component" value="Segment"/>
</dbReference>
<sequence>MRRQIKKIQSDNNNFKKYMRLKAARSARREIIHHIAHNKTKFLIGSYTMYERSDLKVVKQLMRYAGFENAHVEAVPIVGTLVDCTNVIHSIGFQVDLGSAK</sequence>
<reference evidence="1 2" key="1">
    <citation type="journal article" date="2014" name="Genome Biol. Evol.">
        <title>Composite Conserved Promoter-Terminator Motifs (PeSLs) that Mediate Modular Shuffling in the Diverse T4-Like Myoviruses.</title>
        <authorList>
            <person name="Comeau A.M."/>
            <person name="Arbiol C."/>
            <person name="Krisch H.M."/>
        </authorList>
    </citation>
    <scope>NUCLEOTIDE SEQUENCE [LARGE SCALE GENOMIC DNA]</scope>
</reference>
<dbReference type="EMBL" id="HQ317393">
    <property type="protein sequence ID" value="AGN30163.1"/>
    <property type="molecule type" value="Genomic_DNA"/>
</dbReference>
<protein>
    <submittedName>
        <fullName evidence="1">Uncharacterized protein</fullName>
    </submittedName>
</protein>
<name>R9TGE1_9CAUD</name>
<dbReference type="KEGG" id="vg:15926614"/>
<gene>
    <name evidence="1" type="ORF">VPFG_00161</name>
</gene>
<keyword evidence="2" id="KW-1185">Reference proteome</keyword>
<accession>R9TGE1</accession>
<evidence type="ECO:0000313" key="1">
    <source>
        <dbReference type="EMBL" id="AGN30163.1"/>
    </source>
</evidence>
<evidence type="ECO:0000313" key="2">
    <source>
        <dbReference type="Proteomes" id="UP000201461"/>
    </source>
</evidence>